<feature type="region of interest" description="Disordered" evidence="6">
    <location>
        <begin position="1"/>
        <end position="82"/>
    </location>
</feature>
<evidence type="ECO:0000256" key="1">
    <source>
        <dbReference type="ARBA" id="ARBA00004123"/>
    </source>
</evidence>
<keyword evidence="3" id="KW-0238">DNA-binding</keyword>
<dbReference type="GO" id="GO:0005634">
    <property type="term" value="C:nucleus"/>
    <property type="evidence" value="ECO:0007669"/>
    <property type="project" value="UniProtKB-SubCell"/>
</dbReference>
<dbReference type="EMBL" id="QKXC01000193">
    <property type="protein sequence ID" value="RBR12781.1"/>
    <property type="molecule type" value="Genomic_DNA"/>
</dbReference>
<comment type="subcellular location">
    <subcellularLocation>
        <location evidence="1">Nucleus</location>
    </subcellularLocation>
</comment>
<sequence length="692" mass="78931">MPATNNTKSTGRRPSAALGNCGNDTVDRSKDTAVTRRQQRQRHRENMRHQAEVAPYLGLSDSEDDKADEKKEAMEETTDPKDSESKIFFITLMSPKSPYCTERLFSKLELGYVASQDECLRMKLDCQVPEITQRRKRGKSTRVAQLEKKIDGIVSLLANRQNLPPTPESPKEQQPRPQQPVPPLSLDPIALEIYQGDVSIPSHLTDNVELFPGFSVSHAEACERLKLYQRDYVPHFPFVPLPEHMTSHELYVESSLLFWTILAVVSPLEDKVQMEFKAWFRRYLAEHVFVRQERSTDLLQAIIIYLGWNDFHFYGELQVTNIVQMAVGLVIDLRLDKIAGSFLGGPKTLLGDAWTSMGKQCTKGKAYQTPADKRAVLGVYHITNILSTYFRKSTLFNWSTHLSQCCDYLLEFNECETDIYLVSLVRMQHLTDRGFSILPTIDPFDSTIPTFNAVMAMALDSAHRELDKYFEAQPESVQNSPGFRAHYNSMIVRLYEPILSMKTSSFLTTDTSLSEPFLRSQYMWKCLEAVRTSLTQHTTAVPASTYSILPITVSCILAFGTVTASRLILADTSPDWDTKSARLHLQFQNVLQKLSDQFAQADEEAIRLNRRRRVMEDGSSVFLKSSFKVRWIRQWYMSKIPQDEQREIEQAQVVLEPANPNWAGDFQFDDEFWADLMAGYDVEALNGATAVS</sequence>
<feature type="compositionally biased region" description="Basic and acidic residues" evidence="6">
    <location>
        <begin position="25"/>
        <end position="34"/>
    </location>
</feature>
<dbReference type="AlphaFoldDB" id="A0A366R6J2"/>
<dbReference type="PANTHER" id="PTHR31845">
    <property type="entry name" value="FINGER DOMAIN PROTEIN, PUTATIVE-RELATED"/>
    <property type="match status" value="1"/>
</dbReference>
<evidence type="ECO:0000256" key="3">
    <source>
        <dbReference type="ARBA" id="ARBA00023125"/>
    </source>
</evidence>
<dbReference type="Proteomes" id="UP000253153">
    <property type="component" value="Unassembled WGS sequence"/>
</dbReference>
<dbReference type="OrthoDB" id="5217604at2759"/>
<evidence type="ECO:0000256" key="4">
    <source>
        <dbReference type="ARBA" id="ARBA00023163"/>
    </source>
</evidence>
<name>A0A366R6J2_9HYPO</name>
<dbReference type="GeneID" id="41997917"/>
<organism evidence="7 8">
    <name type="scientific">Fusarium coffeatum</name>
    <dbReference type="NCBI Taxonomy" id="231269"/>
    <lineage>
        <taxon>Eukaryota</taxon>
        <taxon>Fungi</taxon>
        <taxon>Dikarya</taxon>
        <taxon>Ascomycota</taxon>
        <taxon>Pezizomycotina</taxon>
        <taxon>Sordariomycetes</taxon>
        <taxon>Hypocreomycetidae</taxon>
        <taxon>Hypocreales</taxon>
        <taxon>Nectriaceae</taxon>
        <taxon>Fusarium</taxon>
        <taxon>Fusarium incarnatum-equiseti species complex</taxon>
    </lineage>
</organism>
<keyword evidence="2" id="KW-0805">Transcription regulation</keyword>
<feature type="region of interest" description="Disordered" evidence="6">
    <location>
        <begin position="160"/>
        <end position="182"/>
    </location>
</feature>
<comment type="caution">
    <text evidence="7">The sequence shown here is derived from an EMBL/GenBank/DDBJ whole genome shotgun (WGS) entry which is preliminary data.</text>
</comment>
<keyword evidence="5" id="KW-0539">Nucleus</keyword>
<dbReference type="PANTHER" id="PTHR31845:SF10">
    <property type="entry name" value="ZN(II)2CYS6 TRANSCRIPTION FACTOR (EUROFUNG)"/>
    <property type="match status" value="1"/>
</dbReference>
<dbReference type="RefSeq" id="XP_031013313.1">
    <property type="nucleotide sequence ID" value="XM_031162621.1"/>
</dbReference>
<gene>
    <name evidence="7" type="ORF">FIESC28_08483</name>
</gene>
<feature type="compositionally biased region" description="Basic residues" evidence="6">
    <location>
        <begin position="37"/>
        <end position="46"/>
    </location>
</feature>
<reference evidence="7 8" key="1">
    <citation type="submission" date="2018-06" db="EMBL/GenBank/DDBJ databases">
        <title>Fusarium incarnatum-equiseti species complex species 28.</title>
        <authorList>
            <person name="Gardiner D.M."/>
        </authorList>
    </citation>
    <scope>NUCLEOTIDE SEQUENCE [LARGE SCALE GENOMIC DNA]</scope>
    <source>
        <strain evidence="7 8">FIESC_28</strain>
    </source>
</reference>
<evidence type="ECO:0000256" key="5">
    <source>
        <dbReference type="ARBA" id="ARBA00023242"/>
    </source>
</evidence>
<dbReference type="GO" id="GO:0000981">
    <property type="term" value="F:DNA-binding transcription factor activity, RNA polymerase II-specific"/>
    <property type="evidence" value="ECO:0007669"/>
    <property type="project" value="TreeGrafter"/>
</dbReference>
<keyword evidence="4" id="KW-0804">Transcription</keyword>
<dbReference type="GO" id="GO:0000976">
    <property type="term" value="F:transcription cis-regulatory region binding"/>
    <property type="evidence" value="ECO:0007669"/>
    <property type="project" value="TreeGrafter"/>
</dbReference>
<evidence type="ECO:0000313" key="7">
    <source>
        <dbReference type="EMBL" id="RBR12781.1"/>
    </source>
</evidence>
<accession>A0A366R6J2</accession>
<evidence type="ECO:0008006" key="9">
    <source>
        <dbReference type="Google" id="ProtNLM"/>
    </source>
</evidence>
<proteinExistence type="predicted"/>
<dbReference type="InterPro" id="IPR051089">
    <property type="entry name" value="prtT"/>
</dbReference>
<evidence type="ECO:0000256" key="6">
    <source>
        <dbReference type="SAM" id="MobiDB-lite"/>
    </source>
</evidence>
<protein>
    <recommendedName>
        <fullName evidence="9">Transcription factor domain-containing protein</fullName>
    </recommendedName>
</protein>
<evidence type="ECO:0000256" key="2">
    <source>
        <dbReference type="ARBA" id="ARBA00023015"/>
    </source>
</evidence>
<feature type="compositionally biased region" description="Basic and acidic residues" evidence="6">
    <location>
        <begin position="67"/>
        <end position="82"/>
    </location>
</feature>
<keyword evidence="8" id="KW-1185">Reference proteome</keyword>
<evidence type="ECO:0000313" key="8">
    <source>
        <dbReference type="Proteomes" id="UP000253153"/>
    </source>
</evidence>